<dbReference type="RefSeq" id="XP_070882880.1">
    <property type="nucleotide sequence ID" value="XM_071025946.1"/>
</dbReference>
<sequence>MDGWLTLPKNPGHLVLLLKKKADHTVKNKDKSQGLPLYAPPSQLSQPAREERSGPENMDFTYTEKDQGESEEGDTETETATAVAATATKDTEAGAGGKEARATPNPAPKRFISSFINRRTRRRITAAEVDHRPTPPSDTNSRITTTSSASSTSSAGSNTTSLSLVDASLAKCLRSKYRRDTFFLITTDGEPEVAPAWAKFKEYASASSFILDMGRERGMEDAWWCADTQRRICGTRSPTEADYICAAREVFTMASVKLEWSGDEILVRWGKDSDLGVIQQMIQKAWIVREFGFKMINVFKIRVVLHEF</sequence>
<name>A0ABR4LH66_9EURO</name>
<organism evidence="2 3">
    <name type="scientific">Aspergillus lucknowensis</name>
    <dbReference type="NCBI Taxonomy" id="176173"/>
    <lineage>
        <taxon>Eukaryota</taxon>
        <taxon>Fungi</taxon>
        <taxon>Dikarya</taxon>
        <taxon>Ascomycota</taxon>
        <taxon>Pezizomycotina</taxon>
        <taxon>Eurotiomycetes</taxon>
        <taxon>Eurotiomycetidae</taxon>
        <taxon>Eurotiales</taxon>
        <taxon>Aspergillaceae</taxon>
        <taxon>Aspergillus</taxon>
        <taxon>Aspergillus subgen. Nidulantes</taxon>
    </lineage>
</organism>
<comment type="caution">
    <text evidence="2">The sequence shown here is derived from an EMBL/GenBank/DDBJ whole genome shotgun (WGS) entry which is preliminary data.</text>
</comment>
<proteinExistence type="predicted"/>
<dbReference type="GeneID" id="98141018"/>
<evidence type="ECO:0000256" key="1">
    <source>
        <dbReference type="SAM" id="MobiDB-lite"/>
    </source>
</evidence>
<feature type="compositionally biased region" description="Low complexity" evidence="1">
    <location>
        <begin position="139"/>
        <end position="159"/>
    </location>
</feature>
<evidence type="ECO:0000313" key="3">
    <source>
        <dbReference type="Proteomes" id="UP001610432"/>
    </source>
</evidence>
<dbReference type="EMBL" id="JBFXLQ010000046">
    <property type="protein sequence ID" value="KAL2863901.1"/>
    <property type="molecule type" value="Genomic_DNA"/>
</dbReference>
<evidence type="ECO:0000313" key="2">
    <source>
        <dbReference type="EMBL" id="KAL2863901.1"/>
    </source>
</evidence>
<protein>
    <submittedName>
        <fullName evidence="2">Uncharacterized protein</fullName>
    </submittedName>
</protein>
<feature type="region of interest" description="Disordered" evidence="1">
    <location>
        <begin position="124"/>
        <end position="159"/>
    </location>
</feature>
<reference evidence="2 3" key="1">
    <citation type="submission" date="2024-07" db="EMBL/GenBank/DDBJ databases">
        <title>Section-level genome sequencing and comparative genomics of Aspergillus sections Usti and Cavernicolus.</title>
        <authorList>
            <consortium name="Lawrence Berkeley National Laboratory"/>
            <person name="Nybo J.L."/>
            <person name="Vesth T.C."/>
            <person name="Theobald S."/>
            <person name="Frisvad J.C."/>
            <person name="Larsen T.O."/>
            <person name="Kjaerboelling I."/>
            <person name="Rothschild-Mancinelli K."/>
            <person name="Lyhne E.K."/>
            <person name="Kogle M.E."/>
            <person name="Barry K."/>
            <person name="Clum A."/>
            <person name="Na H."/>
            <person name="Ledsgaard L."/>
            <person name="Lin J."/>
            <person name="Lipzen A."/>
            <person name="Kuo A."/>
            <person name="Riley R."/>
            <person name="Mondo S."/>
            <person name="Labutti K."/>
            <person name="Haridas S."/>
            <person name="Pangalinan J."/>
            <person name="Salamov A.A."/>
            <person name="Simmons B.A."/>
            <person name="Magnuson J.K."/>
            <person name="Chen J."/>
            <person name="Drula E."/>
            <person name="Henrissat B."/>
            <person name="Wiebenga A."/>
            <person name="Lubbers R.J."/>
            <person name="Gomes A.C."/>
            <person name="Macurrencykelacurrency M.R."/>
            <person name="Stajich J."/>
            <person name="Grigoriev I.V."/>
            <person name="Mortensen U.H."/>
            <person name="De Vries R.P."/>
            <person name="Baker S.E."/>
            <person name="Andersen M.R."/>
        </authorList>
    </citation>
    <scope>NUCLEOTIDE SEQUENCE [LARGE SCALE GENOMIC DNA]</scope>
    <source>
        <strain evidence="2 3">CBS 449.75</strain>
    </source>
</reference>
<feature type="region of interest" description="Disordered" evidence="1">
    <location>
        <begin position="25"/>
        <end position="109"/>
    </location>
</feature>
<dbReference type="Proteomes" id="UP001610432">
    <property type="component" value="Unassembled WGS sequence"/>
</dbReference>
<feature type="compositionally biased region" description="Low complexity" evidence="1">
    <location>
        <begin position="78"/>
        <end position="88"/>
    </location>
</feature>
<gene>
    <name evidence="2" type="ORF">BJX67DRAFT_231759</name>
</gene>
<keyword evidence="3" id="KW-1185">Reference proteome</keyword>
<accession>A0ABR4LH66</accession>